<organism evidence="1 2">
    <name type="scientific">Luteibacter rhizovicinus DSM 16549</name>
    <dbReference type="NCBI Taxonomy" id="1440763"/>
    <lineage>
        <taxon>Bacteria</taxon>
        <taxon>Pseudomonadati</taxon>
        <taxon>Pseudomonadota</taxon>
        <taxon>Gammaproteobacteria</taxon>
        <taxon>Lysobacterales</taxon>
        <taxon>Rhodanobacteraceae</taxon>
        <taxon>Luteibacter</taxon>
    </lineage>
</organism>
<accession>A0A1L3ES40</accession>
<gene>
    <name evidence="1" type="ORF">BJI69_08175</name>
</gene>
<dbReference type="STRING" id="1440763.BJI69_08175"/>
<name>A0A1L3ES40_9GAMM</name>
<dbReference type="EMBL" id="CP017480">
    <property type="protein sequence ID" value="APG03883.1"/>
    <property type="molecule type" value="Genomic_DNA"/>
</dbReference>
<reference evidence="2" key="1">
    <citation type="submission" date="2016-09" db="EMBL/GenBank/DDBJ databases">
        <authorList>
            <person name="Lysoe E."/>
        </authorList>
    </citation>
    <scope>NUCLEOTIDE SEQUENCE [LARGE SCALE GENOMIC DNA]</scope>
    <source>
        <strain evidence="2">LJ96T</strain>
    </source>
</reference>
<proteinExistence type="predicted"/>
<dbReference type="Proteomes" id="UP000182987">
    <property type="component" value="Chromosome"/>
</dbReference>
<protein>
    <submittedName>
        <fullName evidence="1">Uncharacterized protein</fullName>
    </submittedName>
</protein>
<dbReference type="OrthoDB" id="5772941at2"/>
<sequence length="72" mass="7555">MLDTIEILEAIGRDASLRHASKAKLADVLSNAHASEALASAVKYGDASHLAREFGTAANFVPQAIQTFFAPG</sequence>
<evidence type="ECO:0000313" key="2">
    <source>
        <dbReference type="Proteomes" id="UP000182987"/>
    </source>
</evidence>
<dbReference type="AlphaFoldDB" id="A0A1L3ES40"/>
<dbReference type="KEGG" id="lrz:BJI69_08175"/>
<dbReference type="RefSeq" id="WP_046968362.1">
    <property type="nucleotide sequence ID" value="NZ_CP017480.1"/>
</dbReference>
<evidence type="ECO:0000313" key="1">
    <source>
        <dbReference type="EMBL" id="APG03883.1"/>
    </source>
</evidence>
<keyword evidence="2" id="KW-1185">Reference proteome</keyword>